<name>A0AAD7NT36_9AGAR</name>
<feature type="compositionally biased region" description="Basic residues" evidence="1">
    <location>
        <begin position="193"/>
        <end position="202"/>
    </location>
</feature>
<comment type="caution">
    <text evidence="2">The sequence shown here is derived from an EMBL/GenBank/DDBJ whole genome shotgun (WGS) entry which is preliminary data.</text>
</comment>
<accession>A0AAD7NT36</accession>
<protein>
    <submittedName>
        <fullName evidence="2">Uncharacterized protein</fullName>
    </submittedName>
</protein>
<evidence type="ECO:0000313" key="2">
    <source>
        <dbReference type="EMBL" id="KAJ7773989.1"/>
    </source>
</evidence>
<organism evidence="2 3">
    <name type="scientific">Mycena metata</name>
    <dbReference type="NCBI Taxonomy" id="1033252"/>
    <lineage>
        <taxon>Eukaryota</taxon>
        <taxon>Fungi</taxon>
        <taxon>Dikarya</taxon>
        <taxon>Basidiomycota</taxon>
        <taxon>Agaricomycotina</taxon>
        <taxon>Agaricomycetes</taxon>
        <taxon>Agaricomycetidae</taxon>
        <taxon>Agaricales</taxon>
        <taxon>Marasmiineae</taxon>
        <taxon>Mycenaceae</taxon>
        <taxon>Mycena</taxon>
    </lineage>
</organism>
<proteinExistence type="predicted"/>
<evidence type="ECO:0000313" key="3">
    <source>
        <dbReference type="Proteomes" id="UP001215598"/>
    </source>
</evidence>
<dbReference type="Proteomes" id="UP001215598">
    <property type="component" value="Unassembled WGS sequence"/>
</dbReference>
<dbReference type="EMBL" id="JARKIB010000012">
    <property type="protein sequence ID" value="KAJ7773989.1"/>
    <property type="molecule type" value="Genomic_DNA"/>
</dbReference>
<gene>
    <name evidence="2" type="ORF">B0H16DRAFT_1510662</name>
</gene>
<evidence type="ECO:0000256" key="1">
    <source>
        <dbReference type="SAM" id="MobiDB-lite"/>
    </source>
</evidence>
<feature type="compositionally biased region" description="Pro residues" evidence="1">
    <location>
        <begin position="159"/>
        <end position="183"/>
    </location>
</feature>
<feature type="region of interest" description="Disordered" evidence="1">
    <location>
        <begin position="143"/>
        <end position="202"/>
    </location>
</feature>
<reference evidence="2" key="1">
    <citation type="submission" date="2023-03" db="EMBL/GenBank/DDBJ databases">
        <title>Massive genome expansion in bonnet fungi (Mycena s.s.) driven by repeated elements and novel gene families across ecological guilds.</title>
        <authorList>
            <consortium name="Lawrence Berkeley National Laboratory"/>
            <person name="Harder C.B."/>
            <person name="Miyauchi S."/>
            <person name="Viragh M."/>
            <person name="Kuo A."/>
            <person name="Thoen E."/>
            <person name="Andreopoulos B."/>
            <person name="Lu D."/>
            <person name="Skrede I."/>
            <person name="Drula E."/>
            <person name="Henrissat B."/>
            <person name="Morin E."/>
            <person name="Kohler A."/>
            <person name="Barry K."/>
            <person name="LaButti K."/>
            <person name="Morin E."/>
            <person name="Salamov A."/>
            <person name="Lipzen A."/>
            <person name="Mereny Z."/>
            <person name="Hegedus B."/>
            <person name="Baldrian P."/>
            <person name="Stursova M."/>
            <person name="Weitz H."/>
            <person name="Taylor A."/>
            <person name="Grigoriev I.V."/>
            <person name="Nagy L.G."/>
            <person name="Martin F."/>
            <person name="Kauserud H."/>
        </authorList>
    </citation>
    <scope>NUCLEOTIDE SEQUENCE</scope>
    <source>
        <strain evidence="2">CBHHK182m</strain>
    </source>
</reference>
<keyword evidence="3" id="KW-1185">Reference proteome</keyword>
<dbReference type="AlphaFoldDB" id="A0AAD7NT36"/>
<sequence length="202" mass="21809">MHSGSSAHHPHLDLADSCHQSRPSPQYCCDPAGVYPDASGATKGKERRRGRSIEEGCGRVCAGGQGAPGEQVWTEEMLVSRNGTWVKAVAAVEISGEAAIVCPSMREQRMGQARKLPNAWTTAILSGSILPLSRLPSRTRSAHRLPLPLISPTSFRTRPPIPPPTQRPHPAPSPHPSPAPTPSTAPHAAPPRRVWRHRARRV</sequence>